<sequence>MIFSTTLLSTLKAQYKIDVANIGEMKLRFTPTIHEHALHFLNSNYHNYQQPATASSDNYVRIDSSAIRCYGNYSVQQKQENKTKQKVI</sequence>
<evidence type="ECO:0000313" key="2">
    <source>
        <dbReference type="EMBL" id="CAF3766219.1"/>
    </source>
</evidence>
<dbReference type="Proteomes" id="UP000663845">
    <property type="component" value="Unassembled WGS sequence"/>
</dbReference>
<dbReference type="AlphaFoldDB" id="A0A818ZKF9"/>
<protein>
    <submittedName>
        <fullName evidence="2">Uncharacterized protein</fullName>
    </submittedName>
</protein>
<organism evidence="2 3">
    <name type="scientific">Adineta steineri</name>
    <dbReference type="NCBI Taxonomy" id="433720"/>
    <lineage>
        <taxon>Eukaryota</taxon>
        <taxon>Metazoa</taxon>
        <taxon>Spiralia</taxon>
        <taxon>Gnathifera</taxon>
        <taxon>Rotifera</taxon>
        <taxon>Eurotatoria</taxon>
        <taxon>Bdelloidea</taxon>
        <taxon>Adinetida</taxon>
        <taxon>Adinetidae</taxon>
        <taxon>Adineta</taxon>
    </lineage>
</organism>
<dbReference type="EMBL" id="CAJOAZ010001112">
    <property type="protein sequence ID" value="CAF3766219.1"/>
    <property type="molecule type" value="Genomic_DNA"/>
</dbReference>
<comment type="caution">
    <text evidence="2">The sequence shown here is derived from an EMBL/GenBank/DDBJ whole genome shotgun (WGS) entry which is preliminary data.</text>
</comment>
<gene>
    <name evidence="1" type="ORF">JYZ213_LOCUS37623</name>
    <name evidence="2" type="ORF">OXD698_LOCUS16318</name>
</gene>
<evidence type="ECO:0000313" key="3">
    <source>
        <dbReference type="Proteomes" id="UP000663844"/>
    </source>
</evidence>
<dbReference type="EMBL" id="CAJNOG010001021">
    <property type="protein sequence ID" value="CAF1398597.1"/>
    <property type="molecule type" value="Genomic_DNA"/>
</dbReference>
<accession>A0A818ZKF9</accession>
<proteinExistence type="predicted"/>
<dbReference type="Proteomes" id="UP000663844">
    <property type="component" value="Unassembled WGS sequence"/>
</dbReference>
<reference evidence="2" key="1">
    <citation type="submission" date="2021-02" db="EMBL/GenBank/DDBJ databases">
        <authorList>
            <person name="Nowell W R."/>
        </authorList>
    </citation>
    <scope>NUCLEOTIDE SEQUENCE</scope>
</reference>
<evidence type="ECO:0000313" key="1">
    <source>
        <dbReference type="EMBL" id="CAF1398597.1"/>
    </source>
</evidence>
<name>A0A818ZKF9_9BILA</name>